<keyword evidence="3 5" id="KW-0863">Zinc-finger</keyword>
<evidence type="ECO:0000259" key="7">
    <source>
        <dbReference type="PROSITE" id="PS50103"/>
    </source>
</evidence>
<dbReference type="AlphaFoldDB" id="A0A9P1MZJ7"/>
<feature type="domain" description="C3H1-type" evidence="7">
    <location>
        <begin position="128"/>
        <end position="156"/>
    </location>
</feature>
<feature type="region of interest" description="Disordered" evidence="6">
    <location>
        <begin position="218"/>
        <end position="255"/>
    </location>
</feature>
<dbReference type="SMART" id="SM00356">
    <property type="entry name" value="ZnF_C3H1"/>
    <property type="match status" value="2"/>
</dbReference>
<dbReference type="GO" id="GO:0080090">
    <property type="term" value="P:regulation of primary metabolic process"/>
    <property type="evidence" value="ECO:0007669"/>
    <property type="project" value="UniProtKB-ARBA"/>
</dbReference>
<dbReference type="GO" id="GO:0010468">
    <property type="term" value="P:regulation of gene expression"/>
    <property type="evidence" value="ECO:0007669"/>
    <property type="project" value="UniProtKB-ARBA"/>
</dbReference>
<evidence type="ECO:0000256" key="4">
    <source>
        <dbReference type="ARBA" id="ARBA00022833"/>
    </source>
</evidence>
<dbReference type="GO" id="GO:0005829">
    <property type="term" value="C:cytosol"/>
    <property type="evidence" value="ECO:0007669"/>
    <property type="project" value="TreeGrafter"/>
</dbReference>
<name>A0A9P1MZJ7_9PELO</name>
<comment type="caution">
    <text evidence="8">The sequence shown here is derived from an EMBL/GenBank/DDBJ whole genome shotgun (WGS) entry which is preliminary data.</text>
</comment>
<evidence type="ECO:0000256" key="3">
    <source>
        <dbReference type="ARBA" id="ARBA00022771"/>
    </source>
</evidence>
<evidence type="ECO:0000256" key="5">
    <source>
        <dbReference type="PROSITE-ProRule" id="PRU00723"/>
    </source>
</evidence>
<dbReference type="FunFam" id="4.10.1000.10:FF:000018">
    <property type="entry name" value="Zinc finger protein"/>
    <property type="match status" value="1"/>
</dbReference>
<dbReference type="Pfam" id="PF00642">
    <property type="entry name" value="zf-CCCH"/>
    <property type="match status" value="2"/>
</dbReference>
<dbReference type="EMBL" id="CANHGI010000002">
    <property type="protein sequence ID" value="CAI5442016.1"/>
    <property type="molecule type" value="Genomic_DNA"/>
</dbReference>
<keyword evidence="1 5" id="KW-0479">Metal-binding</keyword>
<dbReference type="PROSITE" id="PS50103">
    <property type="entry name" value="ZF_C3H1"/>
    <property type="match status" value="2"/>
</dbReference>
<protein>
    <recommendedName>
        <fullName evidence="7">C3H1-type domain-containing protein</fullName>
    </recommendedName>
</protein>
<evidence type="ECO:0000313" key="9">
    <source>
        <dbReference type="Proteomes" id="UP001152747"/>
    </source>
</evidence>
<keyword evidence="2" id="KW-0677">Repeat</keyword>
<keyword evidence="9" id="KW-1185">Reference proteome</keyword>
<keyword evidence="4 5" id="KW-0862">Zinc</keyword>
<feature type="compositionally biased region" description="Polar residues" evidence="6">
    <location>
        <begin position="233"/>
        <end position="242"/>
    </location>
</feature>
<dbReference type="InterPro" id="IPR036855">
    <property type="entry name" value="Znf_CCCH_sf"/>
</dbReference>
<dbReference type="GO" id="GO:0030154">
    <property type="term" value="P:cell differentiation"/>
    <property type="evidence" value="ECO:0007669"/>
    <property type="project" value="UniProtKB-ARBA"/>
</dbReference>
<sequence length="432" mass="48872">MQTPNGDYFVNDPSMLAYMQQAALLQYPSKNMFPHVMQTAQLQQLLMAPQTMPVTQQQLRIAAMPDFEKAMNDTIVTGSANYRAGIKSSSSSVSEKSQQYMRRNSPTWETLTDDERDLVQRQKRKEEAFKTALCEAHKKTGVCPYGNGCRFAHGENELRMPSQPRGKAHPKYKTQLCDKYSTFGHCPYGSRCQFIHKLKKGLPLLEYNRALAQGAISPARDDEVTNPDESDQSIKALSYNNQRGKRTSHDLSDSGYDGGKACRRLLSNAEEMTTGGKQEKVIYPPMQVINIEMATGHVPKKHRRTSPTQIIDQSDYEVAMCNGNMFDKPENIRTFSTLARAARDENSKKVGKENVPMRKELSLISEEESMLESSHAVGTKVEAQKSENAPWYEKIFGKKMTVIREESMNEDSTLQHEMTGSGEYNDEEPRHN</sequence>
<dbReference type="InterPro" id="IPR000571">
    <property type="entry name" value="Znf_CCCH"/>
</dbReference>
<feature type="zinc finger region" description="C3H1-type" evidence="5">
    <location>
        <begin position="128"/>
        <end position="156"/>
    </location>
</feature>
<organism evidence="8 9">
    <name type="scientific">Caenorhabditis angaria</name>
    <dbReference type="NCBI Taxonomy" id="860376"/>
    <lineage>
        <taxon>Eukaryota</taxon>
        <taxon>Metazoa</taxon>
        <taxon>Ecdysozoa</taxon>
        <taxon>Nematoda</taxon>
        <taxon>Chromadorea</taxon>
        <taxon>Rhabditida</taxon>
        <taxon>Rhabditina</taxon>
        <taxon>Rhabditomorpha</taxon>
        <taxon>Rhabditoidea</taxon>
        <taxon>Rhabditidae</taxon>
        <taxon>Peloderinae</taxon>
        <taxon>Caenorhabditis</taxon>
    </lineage>
</organism>
<feature type="domain" description="C3H1-type" evidence="7">
    <location>
        <begin position="171"/>
        <end position="199"/>
    </location>
</feature>
<feature type="region of interest" description="Disordered" evidence="6">
    <location>
        <begin position="406"/>
        <end position="432"/>
    </location>
</feature>
<dbReference type="SUPFAM" id="SSF90229">
    <property type="entry name" value="CCCH zinc finger"/>
    <property type="match status" value="2"/>
</dbReference>
<evidence type="ECO:0000313" key="8">
    <source>
        <dbReference type="EMBL" id="CAI5442016.1"/>
    </source>
</evidence>
<evidence type="ECO:0000256" key="2">
    <source>
        <dbReference type="ARBA" id="ARBA00022737"/>
    </source>
</evidence>
<dbReference type="InterPro" id="IPR045877">
    <property type="entry name" value="ZFP36-like"/>
</dbReference>
<dbReference type="GO" id="GO:0043186">
    <property type="term" value="C:P granule"/>
    <property type="evidence" value="ECO:0007669"/>
    <property type="project" value="UniProtKB-ARBA"/>
</dbReference>
<proteinExistence type="predicted"/>
<dbReference type="OrthoDB" id="410307at2759"/>
<dbReference type="GO" id="GO:0003730">
    <property type="term" value="F:mRNA 3'-UTR binding"/>
    <property type="evidence" value="ECO:0007669"/>
    <property type="project" value="TreeGrafter"/>
</dbReference>
<dbReference type="Gene3D" id="4.10.1000.10">
    <property type="entry name" value="Zinc finger, CCCH-type"/>
    <property type="match status" value="1"/>
</dbReference>
<evidence type="ECO:0000256" key="6">
    <source>
        <dbReference type="SAM" id="MobiDB-lite"/>
    </source>
</evidence>
<dbReference type="PANTHER" id="PTHR12547">
    <property type="entry name" value="CCCH ZINC FINGER/TIS11-RELATED"/>
    <property type="match status" value="1"/>
</dbReference>
<dbReference type="Proteomes" id="UP001152747">
    <property type="component" value="Unassembled WGS sequence"/>
</dbReference>
<reference evidence="8" key="1">
    <citation type="submission" date="2022-11" db="EMBL/GenBank/DDBJ databases">
        <authorList>
            <person name="Kikuchi T."/>
        </authorList>
    </citation>
    <scope>NUCLEOTIDE SEQUENCE</scope>
    <source>
        <strain evidence="8">PS1010</strain>
    </source>
</reference>
<evidence type="ECO:0000256" key="1">
    <source>
        <dbReference type="ARBA" id="ARBA00022723"/>
    </source>
</evidence>
<dbReference type="Gene3D" id="6.10.250.3220">
    <property type="match status" value="1"/>
</dbReference>
<accession>A0A9P1MZJ7</accession>
<dbReference type="PANTHER" id="PTHR12547:SF144">
    <property type="entry name" value="C3H1-TYPE DOMAIN-CONTAINING PROTEIN"/>
    <property type="match status" value="1"/>
</dbReference>
<gene>
    <name evidence="8" type="ORF">CAMP_LOCUS4653</name>
</gene>
<feature type="zinc finger region" description="C3H1-type" evidence="5">
    <location>
        <begin position="171"/>
        <end position="199"/>
    </location>
</feature>
<dbReference type="GO" id="GO:0008270">
    <property type="term" value="F:zinc ion binding"/>
    <property type="evidence" value="ECO:0007669"/>
    <property type="project" value="UniProtKB-KW"/>
</dbReference>
<dbReference type="FunFam" id="4.10.1000.10:FF:000001">
    <property type="entry name" value="zinc finger CCCH domain-containing protein 15-like"/>
    <property type="match status" value="1"/>
</dbReference>